<dbReference type="Gene3D" id="3.10.350.10">
    <property type="entry name" value="LysM domain"/>
    <property type="match status" value="1"/>
</dbReference>
<organism evidence="2">
    <name type="scientific">Desulfatirhabdium butyrativorans</name>
    <dbReference type="NCBI Taxonomy" id="340467"/>
    <lineage>
        <taxon>Bacteria</taxon>
        <taxon>Pseudomonadati</taxon>
        <taxon>Thermodesulfobacteriota</taxon>
        <taxon>Desulfobacteria</taxon>
        <taxon>Desulfobacterales</taxon>
        <taxon>Desulfatirhabdiaceae</taxon>
        <taxon>Desulfatirhabdium</taxon>
    </lineage>
</organism>
<dbReference type="Gene3D" id="1.10.530.10">
    <property type="match status" value="1"/>
</dbReference>
<dbReference type="EMBL" id="DSUH01000313">
    <property type="protein sequence ID" value="HGU33873.1"/>
    <property type="molecule type" value="Genomic_DNA"/>
</dbReference>
<protein>
    <submittedName>
        <fullName evidence="2">LysM peptidoglycan-binding domain-containing protein</fullName>
    </submittedName>
</protein>
<dbReference type="InterPro" id="IPR008258">
    <property type="entry name" value="Transglycosylase_SLT_dom_1"/>
</dbReference>
<dbReference type="InterPro" id="IPR036779">
    <property type="entry name" value="LysM_dom_sf"/>
</dbReference>
<evidence type="ECO:0000259" key="1">
    <source>
        <dbReference type="PROSITE" id="PS51782"/>
    </source>
</evidence>
<dbReference type="SUPFAM" id="SSF53955">
    <property type="entry name" value="Lysozyme-like"/>
    <property type="match status" value="1"/>
</dbReference>
<dbReference type="CDD" id="cd16894">
    <property type="entry name" value="MltD-like"/>
    <property type="match status" value="1"/>
</dbReference>
<dbReference type="SUPFAM" id="SSF54106">
    <property type="entry name" value="LysM domain"/>
    <property type="match status" value="1"/>
</dbReference>
<dbReference type="CDD" id="cd00118">
    <property type="entry name" value="LysM"/>
    <property type="match status" value="1"/>
</dbReference>
<proteinExistence type="predicted"/>
<dbReference type="SMART" id="SM00257">
    <property type="entry name" value="LysM"/>
    <property type="match status" value="1"/>
</dbReference>
<dbReference type="InterPro" id="IPR018392">
    <property type="entry name" value="LysM"/>
</dbReference>
<dbReference type="AlphaFoldDB" id="A0A7C4VRP4"/>
<dbReference type="Pfam" id="PF01464">
    <property type="entry name" value="SLT"/>
    <property type="match status" value="1"/>
</dbReference>
<accession>A0A7C4VRP4</accession>
<comment type="caution">
    <text evidence="2">The sequence shown here is derived from an EMBL/GenBank/DDBJ whole genome shotgun (WGS) entry which is preliminary data.</text>
</comment>
<feature type="domain" description="LysM" evidence="1">
    <location>
        <begin position="323"/>
        <end position="367"/>
    </location>
</feature>
<sequence length="377" mass="42396">MSRLNQKWLLWIVAFWLVCLHVGFAAASDRMQEGAVPWVQWLLDGIRSIEGIDVCGEPVPLANPEVRERFEREMLLMLGDPAQVVLWLKRGARYFPEIESTLAERRLPSDLKFIPIIESAFLPHAGSSKGAVGHWQFISETGKRHGLNITADVDERRNPVAATRAALDYLTALYREFGAWSLAAAAYNMGEEGLRTEIFLQDCRDFYQLHLPQETQRYVLRLAAAKAILTRPERFGFVLKPEDLYPPLATQQVKIELDQPVSVLLMARAARTSYKTIRDLNPEIRGYVLPSGFYSLTLPPEGAAGFPERLKTMRMQAEGSAGTIHVVQKGETLSGIARKYGIPVKALAILNRFDMNKTLVPGERIRLSPTVEPTSIR</sequence>
<dbReference type="InterPro" id="IPR023346">
    <property type="entry name" value="Lysozyme-like_dom_sf"/>
</dbReference>
<name>A0A7C4VRP4_9BACT</name>
<dbReference type="PROSITE" id="PS51782">
    <property type="entry name" value="LYSM"/>
    <property type="match status" value="1"/>
</dbReference>
<evidence type="ECO:0000313" key="2">
    <source>
        <dbReference type="EMBL" id="HGU33873.1"/>
    </source>
</evidence>
<gene>
    <name evidence="2" type="ORF">ENS29_13640</name>
</gene>
<reference evidence="2" key="1">
    <citation type="journal article" date="2020" name="mSystems">
        <title>Genome- and Community-Level Interaction Insights into Carbon Utilization and Element Cycling Functions of Hydrothermarchaeota in Hydrothermal Sediment.</title>
        <authorList>
            <person name="Zhou Z."/>
            <person name="Liu Y."/>
            <person name="Xu W."/>
            <person name="Pan J."/>
            <person name="Luo Z.H."/>
            <person name="Li M."/>
        </authorList>
    </citation>
    <scope>NUCLEOTIDE SEQUENCE [LARGE SCALE GENOMIC DNA]</scope>
    <source>
        <strain evidence="2">SpSt-477</strain>
    </source>
</reference>
<dbReference type="Pfam" id="PF01476">
    <property type="entry name" value="LysM"/>
    <property type="match status" value="1"/>
</dbReference>